<gene>
    <name evidence="1" type="ORF">ACI1P1_28470</name>
</gene>
<name>A0ACC7P6A9_9BACL</name>
<dbReference type="EMBL" id="JBJURJ010000027">
    <property type="protein sequence ID" value="MFM9332235.1"/>
    <property type="molecule type" value="Genomic_DNA"/>
</dbReference>
<comment type="caution">
    <text evidence="1">The sequence shown here is derived from an EMBL/GenBank/DDBJ whole genome shotgun (WGS) entry which is preliminary data.</text>
</comment>
<evidence type="ECO:0000313" key="1">
    <source>
        <dbReference type="EMBL" id="MFM9332235.1"/>
    </source>
</evidence>
<proteinExistence type="predicted"/>
<keyword evidence="2" id="KW-1185">Reference proteome</keyword>
<dbReference type="Proteomes" id="UP001631969">
    <property type="component" value="Unassembled WGS sequence"/>
</dbReference>
<evidence type="ECO:0000313" key="2">
    <source>
        <dbReference type="Proteomes" id="UP001631969"/>
    </source>
</evidence>
<accession>A0ACC7P6A9</accession>
<organism evidence="1 2">
    <name type="scientific">Paenibacillus mesotrionivorans</name>
    <dbReference type="NCBI Taxonomy" id="3160968"/>
    <lineage>
        <taxon>Bacteria</taxon>
        <taxon>Bacillati</taxon>
        <taxon>Bacillota</taxon>
        <taxon>Bacilli</taxon>
        <taxon>Bacillales</taxon>
        <taxon>Paenibacillaceae</taxon>
        <taxon>Paenibacillus</taxon>
    </lineage>
</organism>
<sequence>MMELKKLREWSGEIFKPDSKKPAGLIYVDVVEHAGLVRILGPETCGRMIKEAGDVLRGLQGEWPEIRQFRRMGDDWLVYAELDEQEPASAGYRLKRLAENVNARLTVMFNGNRNERGYPLYTGCSLIAPGELETGEARLISALKRAMRNMHTPFPAPFDQEKDEAFRSILAARSIRSVYQPIVSLQDAAVLGYEALTRGPEESIFYSPLELFGFAEASGELYALDRLAREKAIEGCAGLGKDQRVFINIPAQVIHDPQFAPGATLEILRRCGIQPRNVVLELTERSSIEDFDTAKLLLEHYRNQGYQIAIDDAGAGYSSLQAIAELKPDFIKVDRSLIENIHLDKMKETLLEIFVSFARKMSIRIIAEGIECWEELQKLRQLGVHYGQGYLLGYPRPGQAELPEEIVSKVKRISYLQGQDRVMQIGALASPASSYESGTPISVIADYFNHNEHVQGTVILDKGRPVGLVMRERLFQQLAGRYGVSLYWSRPISQLMDRAALIVDEMLPVESASQMAMAREMKRLYDLVIITTGEKLLGVASIRSILESITNERMENARVANPLTGLPGNTQISRELNRRILDSSKFVVVYADLDHFKWYNDRFGFQKGDEMIQLTADVLQQSVSACGHPRDFVGHIGGDDFIVLSQTRAPEQLCEEIIRRFKLGVELLMEDVGIWGTVTDRNNRPVEGGGLHLSLSLLICEFRERITLDQISETAAALKKKAKSAAGSLYVKAYL</sequence>
<protein>
    <submittedName>
        <fullName evidence="1">GGDEF domain-containing protein</fullName>
    </submittedName>
</protein>
<reference evidence="1" key="1">
    <citation type="submission" date="2024-12" db="EMBL/GenBank/DDBJ databases">
        <authorList>
            <person name="Wu N."/>
        </authorList>
    </citation>
    <scope>NUCLEOTIDE SEQUENCE</scope>
    <source>
        <strain evidence="1">P15</strain>
    </source>
</reference>